<evidence type="ECO:0000256" key="5">
    <source>
        <dbReference type="ARBA" id="ARBA00022989"/>
    </source>
</evidence>
<feature type="domain" description="EGF-like" evidence="11">
    <location>
        <begin position="393"/>
        <end position="424"/>
    </location>
</feature>
<feature type="disulfide bond" evidence="9">
    <location>
        <begin position="264"/>
        <end position="273"/>
    </location>
</feature>
<dbReference type="Pfam" id="PF00008">
    <property type="entry name" value="EGF"/>
    <property type="match status" value="1"/>
</dbReference>
<evidence type="ECO:0000256" key="7">
    <source>
        <dbReference type="ARBA" id="ARBA00023157"/>
    </source>
</evidence>
<feature type="domain" description="GON" evidence="12">
    <location>
        <begin position="1"/>
        <end position="138"/>
    </location>
</feature>
<dbReference type="InterPro" id="IPR036943">
    <property type="entry name" value="FN_type2_sf"/>
</dbReference>
<evidence type="ECO:0000256" key="1">
    <source>
        <dbReference type="ARBA" id="ARBA00004167"/>
    </source>
</evidence>
<dbReference type="Pfam" id="PF08685">
    <property type="entry name" value="GON"/>
    <property type="match status" value="1"/>
</dbReference>
<dbReference type="Pfam" id="PF01822">
    <property type="entry name" value="WSC"/>
    <property type="match status" value="2"/>
</dbReference>
<comment type="caution">
    <text evidence="9">Lacks conserved residue(s) required for the propagation of feature annotation.</text>
</comment>
<dbReference type="PANTHER" id="PTHR24269:SF16">
    <property type="entry name" value="PROTEIN SLG1"/>
    <property type="match status" value="1"/>
</dbReference>
<dbReference type="Gene3D" id="2.10.10.10">
    <property type="entry name" value="Fibronectin, type II, collagen-binding"/>
    <property type="match status" value="1"/>
</dbReference>
<evidence type="ECO:0000259" key="11">
    <source>
        <dbReference type="PROSITE" id="PS50026"/>
    </source>
</evidence>
<keyword evidence="9" id="KW-0245">EGF-like domain</keyword>
<dbReference type="InterPro" id="IPR013320">
    <property type="entry name" value="ConA-like_dom_sf"/>
</dbReference>
<keyword evidence="8" id="KW-0325">Glycoprotein</keyword>
<dbReference type="PROSITE" id="PS51212">
    <property type="entry name" value="WSC"/>
    <property type="match status" value="2"/>
</dbReference>
<name>A0ABD3THN9_SINWO</name>
<proteinExistence type="predicted"/>
<evidence type="ECO:0000256" key="6">
    <source>
        <dbReference type="ARBA" id="ARBA00023136"/>
    </source>
</evidence>
<dbReference type="SUPFAM" id="SSF57196">
    <property type="entry name" value="EGF/Laminin"/>
    <property type="match status" value="1"/>
</dbReference>
<dbReference type="Proteomes" id="UP001634394">
    <property type="component" value="Unassembled WGS sequence"/>
</dbReference>
<dbReference type="InterPro" id="IPR051836">
    <property type="entry name" value="Kremen_rcpt"/>
</dbReference>
<feature type="domain" description="EGF-like" evidence="11">
    <location>
        <begin position="236"/>
        <end position="274"/>
    </location>
</feature>
<evidence type="ECO:0000259" key="13">
    <source>
        <dbReference type="PROSITE" id="PS51212"/>
    </source>
</evidence>
<dbReference type="SMART" id="SM00181">
    <property type="entry name" value="EGF"/>
    <property type="match status" value="2"/>
</dbReference>
<evidence type="ECO:0000256" key="2">
    <source>
        <dbReference type="ARBA" id="ARBA00022692"/>
    </source>
</evidence>
<evidence type="ECO:0000256" key="10">
    <source>
        <dbReference type="SAM" id="MobiDB-lite"/>
    </source>
</evidence>
<dbReference type="InterPro" id="IPR000742">
    <property type="entry name" value="EGF"/>
</dbReference>
<feature type="region of interest" description="Disordered" evidence="10">
    <location>
        <begin position="1"/>
        <end position="22"/>
    </location>
</feature>
<dbReference type="PROSITE" id="PS51046">
    <property type="entry name" value="GON"/>
    <property type="match status" value="1"/>
</dbReference>
<dbReference type="PROSITE" id="PS50026">
    <property type="entry name" value="EGF_3"/>
    <property type="match status" value="2"/>
</dbReference>
<feature type="domain" description="WSC" evidence="13">
    <location>
        <begin position="114"/>
        <end position="206"/>
    </location>
</feature>
<gene>
    <name evidence="14" type="ORF">ACJMK2_021563</name>
</gene>
<dbReference type="InterPro" id="IPR002889">
    <property type="entry name" value="WSC_carb-bd"/>
</dbReference>
<dbReference type="SUPFAM" id="SSF57440">
    <property type="entry name" value="Kringle-like"/>
    <property type="match status" value="1"/>
</dbReference>
<keyword evidence="6" id="KW-0472">Membrane</keyword>
<evidence type="ECO:0000256" key="4">
    <source>
        <dbReference type="ARBA" id="ARBA00022729"/>
    </source>
</evidence>
<evidence type="ECO:0000256" key="9">
    <source>
        <dbReference type="PROSITE-ProRule" id="PRU00076"/>
    </source>
</evidence>
<dbReference type="GO" id="GO:0046872">
    <property type="term" value="F:metal ion binding"/>
    <property type="evidence" value="ECO:0007669"/>
    <property type="project" value="UniProtKB-KW"/>
</dbReference>
<dbReference type="EMBL" id="JBJQND010000018">
    <property type="protein sequence ID" value="KAL3836111.1"/>
    <property type="molecule type" value="Genomic_DNA"/>
</dbReference>
<dbReference type="SUPFAM" id="SSF49899">
    <property type="entry name" value="Concanavalin A-like lectins/glucanases"/>
    <property type="match status" value="1"/>
</dbReference>
<evidence type="ECO:0000313" key="15">
    <source>
        <dbReference type="Proteomes" id="UP001634394"/>
    </source>
</evidence>
<keyword evidence="3" id="KW-0479">Metal-binding</keyword>
<sequence>MSVSVGSPDACSDQTPIESLPESGRSEYSMIRLDVTNLTVDITDYTFASRSGTHCIRYATAGDKFASTPTCFPRGAFKIDLTGTPFLISKQVQWTWQGTFSSVNVSSGRANINDSSYIGCFEDREKRILSEVHIDDDQRMTPQYCIDHCRHYGFQFAGVEFRHQCFCGDEHDLYETKPESECHLPCAGDAKHFCGGDWRVKLVQVVEGHCGGFPGLCFPSIKGNPNNSVLALDIDFIHPCLISNPCQNEGRCIATTSTDFECQCYRGYGGELCEQLKGMIVIGKESCPLGFQPESCQCEESRCSGAIFRTDKCVTSTGNTRIACRYGDPSYVVLFNVDGIGHSNPSCPSSSNIISCSYWSNSSWQGSHGQGQIRENTCYADECPDCKKQARCKEYRCGCQNGGYCNPVTGRCRCLMGYYGEKCETFDYCKYYEDKFGSSACGSGGVCSAVPMNITRTYGGDNAGNQCIFPFEYAGLSFQNCIDANSVGPPFACGGYFQGYNSYIDLGQWSPGPTYTLAVWVKPYKSDNKRRTIVGGTADCNDWGINLNDFSFRGYVNTNPASCSADLDTISTPPVQVGLWYMVALVNNGTHAMAYVNGALRNTVKVTSYHLATTTGSRIGGELCCPENNMNGLIKTVKVWNHALDPVSLNNSMYTQGTSQSPQDAIDNGLVGHWELGEEIPQACLGTSHDGADWILQDGEIISGTHCEIRRFHVPKGVTVTIQRYTGTSGGKVAIYAKEIQIDGYIDGVGAGYRGGRSAGLSGATGTQGETYNGGGIANNLGNSGGGGGGIGSNIRIEFGQAGGGASYGTWGSRGMKKSYDSYDSGYGGRAYGEPTLSILYMGSGGGSGGNAIDLSSSPIGGRGGNGGGAIRLVASKSVVITGLISVAGENGEGDEMPGPGCLGCPQSCSIQSQGQCSGNSTDKCWDLSGPGGGGSGGSIYISAKHVNVGYQKVWAMGGKGGGGVNGRCGGTGGMGRIRVDSDVFKGTIGDEHGLLYQQKLANAFIDHSQVGQSQIDYRTTVYGNEVYRGCFEERNRYDRFLAKQIQLSDANAAKMTPTFCQSLCRKRGFVFSGTQYARECFCDNHLDMSRKRPDSECRIPCSGDPQLTCGGSDRIQVLGPPPAVPAIGYNIYSKCDEWCVTADAETENPKWGECDSTSAEADFQIKCDCLPGFVGTRCDPISHER</sequence>
<dbReference type="Gene3D" id="2.10.25.10">
    <property type="entry name" value="Laminin"/>
    <property type="match status" value="1"/>
</dbReference>
<dbReference type="Gene3D" id="2.60.120.200">
    <property type="match status" value="1"/>
</dbReference>
<dbReference type="PANTHER" id="PTHR24269">
    <property type="entry name" value="KREMEN PROTEIN"/>
    <property type="match status" value="1"/>
</dbReference>
<comment type="subcellular location">
    <subcellularLocation>
        <location evidence="1">Membrane</location>
        <topology evidence="1">Single-pass membrane protein</topology>
    </subcellularLocation>
</comment>
<dbReference type="PROSITE" id="PS00022">
    <property type="entry name" value="EGF_1"/>
    <property type="match status" value="2"/>
</dbReference>
<dbReference type="GO" id="GO:0016020">
    <property type="term" value="C:membrane"/>
    <property type="evidence" value="ECO:0007669"/>
    <property type="project" value="UniProtKB-SubCell"/>
</dbReference>
<dbReference type="InterPro" id="IPR013806">
    <property type="entry name" value="Kringle-like"/>
</dbReference>
<dbReference type="CDD" id="cd00054">
    <property type="entry name" value="EGF_CA"/>
    <property type="match status" value="1"/>
</dbReference>
<organism evidence="14 15">
    <name type="scientific">Sinanodonta woodiana</name>
    <name type="common">Chinese pond mussel</name>
    <name type="synonym">Anodonta woodiana</name>
    <dbReference type="NCBI Taxonomy" id="1069815"/>
    <lineage>
        <taxon>Eukaryota</taxon>
        <taxon>Metazoa</taxon>
        <taxon>Spiralia</taxon>
        <taxon>Lophotrochozoa</taxon>
        <taxon>Mollusca</taxon>
        <taxon>Bivalvia</taxon>
        <taxon>Autobranchia</taxon>
        <taxon>Heteroconchia</taxon>
        <taxon>Palaeoheterodonta</taxon>
        <taxon>Unionida</taxon>
        <taxon>Unionoidea</taxon>
        <taxon>Unionidae</taxon>
        <taxon>Unioninae</taxon>
        <taxon>Sinanodonta</taxon>
    </lineage>
</organism>
<feature type="disulfide bond" evidence="9">
    <location>
        <begin position="414"/>
        <end position="423"/>
    </location>
</feature>
<evidence type="ECO:0000313" key="14">
    <source>
        <dbReference type="EMBL" id="KAL3836111.1"/>
    </source>
</evidence>
<feature type="domain" description="WSC" evidence="13">
    <location>
        <begin position="1025"/>
        <end position="1122"/>
    </location>
</feature>
<dbReference type="AlphaFoldDB" id="A0ABD3THN9"/>
<dbReference type="InterPro" id="IPR012314">
    <property type="entry name" value="Pept_M12B_GON-ADAMTSs"/>
</dbReference>
<dbReference type="Pfam" id="PF13385">
    <property type="entry name" value="Laminin_G_3"/>
    <property type="match status" value="1"/>
</dbReference>
<dbReference type="PROSITE" id="PS01186">
    <property type="entry name" value="EGF_2"/>
    <property type="match status" value="2"/>
</dbReference>
<evidence type="ECO:0000256" key="3">
    <source>
        <dbReference type="ARBA" id="ARBA00022723"/>
    </source>
</evidence>
<accession>A0ABD3THN9</accession>
<keyword evidence="5" id="KW-1133">Transmembrane helix</keyword>
<protein>
    <submittedName>
        <fullName evidence="14">Uncharacterized protein</fullName>
    </submittedName>
</protein>
<dbReference type="SMART" id="SM00321">
    <property type="entry name" value="WSC"/>
    <property type="match status" value="2"/>
</dbReference>
<keyword evidence="7 9" id="KW-1015">Disulfide bond</keyword>
<evidence type="ECO:0000259" key="12">
    <source>
        <dbReference type="PROSITE" id="PS51046"/>
    </source>
</evidence>
<keyword evidence="4" id="KW-0732">Signal</keyword>
<keyword evidence="15" id="KW-1185">Reference proteome</keyword>
<reference evidence="14 15" key="1">
    <citation type="submission" date="2024-11" db="EMBL/GenBank/DDBJ databases">
        <title>Chromosome-level genome assembly of the freshwater bivalve Anodonta woodiana.</title>
        <authorList>
            <person name="Chen X."/>
        </authorList>
    </citation>
    <scope>NUCLEOTIDE SEQUENCE [LARGE SCALE GENOMIC DNA]</scope>
    <source>
        <strain evidence="14">MN2024</strain>
        <tissue evidence="14">Gills</tissue>
    </source>
</reference>
<evidence type="ECO:0000256" key="8">
    <source>
        <dbReference type="ARBA" id="ARBA00023180"/>
    </source>
</evidence>
<comment type="caution">
    <text evidence="14">The sequence shown here is derived from an EMBL/GenBank/DDBJ whole genome shotgun (WGS) entry which is preliminary data.</text>
</comment>
<keyword evidence="2" id="KW-0812">Transmembrane</keyword>